<dbReference type="GO" id="GO:0004479">
    <property type="term" value="F:methionyl-tRNA formyltransferase activity"/>
    <property type="evidence" value="ECO:0007669"/>
    <property type="project" value="UniProtKB-UniRule"/>
</dbReference>
<dbReference type="NCBIfam" id="TIGR00460">
    <property type="entry name" value="fmt"/>
    <property type="match status" value="1"/>
</dbReference>
<dbReference type="InterPro" id="IPR002376">
    <property type="entry name" value="Formyl_transf_N"/>
</dbReference>
<protein>
    <recommendedName>
        <fullName evidence="2 5">Methionyl-tRNA formyltransferase</fullName>
        <ecNumber evidence="2 5">2.1.2.9</ecNumber>
    </recommendedName>
</protein>
<evidence type="ECO:0000256" key="3">
    <source>
        <dbReference type="ARBA" id="ARBA00022679"/>
    </source>
</evidence>
<proteinExistence type="inferred from homology"/>
<name>A0A1J0ACT4_9CYAN</name>
<dbReference type="InterPro" id="IPR005794">
    <property type="entry name" value="Fmt"/>
</dbReference>
<sequence>MRLVFFGTPDFAVPTLGALLAQPEFDVLGVVTQPDQPQGRGQKIQPSPIKLLAQQHQLPLWQPQRLRRDLTTQQALQALNADVFVVVAYGQILPPAVLAMPRLGCVNGHGSLLPKYRGAAPIQWALVQGESRTGITIMLMDVGMDTGPMLAQQEVAIDLFISLPELWQKLAELTAELLMETLPKLPKLTPIFQDETQATYAPLIQPANYFLDWHQSALDLHNQVRGFYPNCFGLLRGQRVKILETIPLVPECLPQVQGRFPELKIPEVLPDVAPGTVVALLKKFGLVVATQLGSILLKTVQPPGKRAMSGGDWWHGLRLEMGEKWDIPPQEN</sequence>
<dbReference type="InterPro" id="IPR036477">
    <property type="entry name" value="Formyl_transf_N_sf"/>
</dbReference>
<dbReference type="STRING" id="1188229.GlitD10_1427"/>
<keyword evidence="3 5" id="KW-0808">Transferase</keyword>
<evidence type="ECO:0000259" key="6">
    <source>
        <dbReference type="Pfam" id="PF00551"/>
    </source>
</evidence>
<dbReference type="Pfam" id="PF02911">
    <property type="entry name" value="Formyl_trans_C"/>
    <property type="match status" value="1"/>
</dbReference>
<dbReference type="CDD" id="cd08704">
    <property type="entry name" value="Met_tRNA_FMT_C"/>
    <property type="match status" value="1"/>
</dbReference>
<feature type="binding site" evidence="5">
    <location>
        <begin position="111"/>
        <end position="114"/>
    </location>
    <ligand>
        <name>(6S)-5,6,7,8-tetrahydrofolate</name>
        <dbReference type="ChEBI" id="CHEBI:57453"/>
    </ligand>
</feature>
<organism evidence="8 9">
    <name type="scientific">Gloeomargarita lithophora Alchichica-D10</name>
    <dbReference type="NCBI Taxonomy" id="1188229"/>
    <lineage>
        <taxon>Bacteria</taxon>
        <taxon>Bacillati</taxon>
        <taxon>Cyanobacteriota</taxon>
        <taxon>Cyanophyceae</taxon>
        <taxon>Gloeomargaritales</taxon>
        <taxon>Gloeomargaritaceae</taxon>
        <taxon>Gloeomargarita</taxon>
    </lineage>
</organism>
<dbReference type="InterPro" id="IPR044135">
    <property type="entry name" value="Met-tRNA-FMT_C"/>
</dbReference>
<evidence type="ECO:0000256" key="2">
    <source>
        <dbReference type="ARBA" id="ARBA00012261"/>
    </source>
</evidence>
<feature type="domain" description="Formyl transferase N-terminal" evidence="6">
    <location>
        <begin position="1"/>
        <end position="181"/>
    </location>
</feature>
<dbReference type="HAMAP" id="MF_00182">
    <property type="entry name" value="Formyl_trans"/>
    <property type="match status" value="1"/>
</dbReference>
<dbReference type="Gene3D" id="3.40.50.12230">
    <property type="match status" value="1"/>
</dbReference>
<dbReference type="InterPro" id="IPR041711">
    <property type="entry name" value="Met-tRNA-FMT_N"/>
</dbReference>
<dbReference type="KEGG" id="glt:GlitD10_1427"/>
<dbReference type="PANTHER" id="PTHR11138:SF5">
    <property type="entry name" value="METHIONYL-TRNA FORMYLTRANSFERASE, MITOCHONDRIAL"/>
    <property type="match status" value="1"/>
</dbReference>
<dbReference type="SUPFAM" id="SSF50486">
    <property type="entry name" value="FMT C-terminal domain-like"/>
    <property type="match status" value="1"/>
</dbReference>
<dbReference type="InterPro" id="IPR005793">
    <property type="entry name" value="Formyl_trans_C"/>
</dbReference>
<dbReference type="RefSeq" id="WP_071454288.1">
    <property type="nucleotide sequence ID" value="NZ_CP017675.1"/>
</dbReference>
<evidence type="ECO:0000259" key="7">
    <source>
        <dbReference type="Pfam" id="PF02911"/>
    </source>
</evidence>
<dbReference type="EMBL" id="CP017675">
    <property type="protein sequence ID" value="APB33748.1"/>
    <property type="molecule type" value="Genomic_DNA"/>
</dbReference>
<evidence type="ECO:0000256" key="4">
    <source>
        <dbReference type="ARBA" id="ARBA00022917"/>
    </source>
</evidence>
<dbReference type="Pfam" id="PF00551">
    <property type="entry name" value="Formyl_trans_N"/>
    <property type="match status" value="1"/>
</dbReference>
<evidence type="ECO:0000256" key="1">
    <source>
        <dbReference type="ARBA" id="ARBA00010699"/>
    </source>
</evidence>
<evidence type="ECO:0000256" key="5">
    <source>
        <dbReference type="HAMAP-Rule" id="MF_00182"/>
    </source>
</evidence>
<dbReference type="AlphaFoldDB" id="A0A1J0ACT4"/>
<dbReference type="PROSITE" id="PS00373">
    <property type="entry name" value="GART"/>
    <property type="match status" value="1"/>
</dbReference>
<dbReference type="OrthoDB" id="9802815at2"/>
<comment type="similarity">
    <text evidence="1 5">Belongs to the Fmt family.</text>
</comment>
<dbReference type="Proteomes" id="UP000180235">
    <property type="component" value="Chromosome"/>
</dbReference>
<keyword evidence="4 5" id="KW-0648">Protein biosynthesis</keyword>
<comment type="catalytic activity">
    <reaction evidence="5">
        <text>L-methionyl-tRNA(fMet) + (6R)-10-formyltetrahydrofolate = N-formyl-L-methionyl-tRNA(fMet) + (6S)-5,6,7,8-tetrahydrofolate + H(+)</text>
        <dbReference type="Rhea" id="RHEA:24380"/>
        <dbReference type="Rhea" id="RHEA-COMP:9952"/>
        <dbReference type="Rhea" id="RHEA-COMP:9953"/>
        <dbReference type="ChEBI" id="CHEBI:15378"/>
        <dbReference type="ChEBI" id="CHEBI:57453"/>
        <dbReference type="ChEBI" id="CHEBI:78530"/>
        <dbReference type="ChEBI" id="CHEBI:78844"/>
        <dbReference type="ChEBI" id="CHEBI:195366"/>
        <dbReference type="EC" id="2.1.2.9"/>
    </reaction>
</comment>
<dbReference type="EC" id="2.1.2.9" evidence="2 5"/>
<dbReference type="GO" id="GO:0005829">
    <property type="term" value="C:cytosol"/>
    <property type="evidence" value="ECO:0007669"/>
    <property type="project" value="TreeGrafter"/>
</dbReference>
<dbReference type="CDD" id="cd08646">
    <property type="entry name" value="FMT_core_Met-tRNA-FMT_N"/>
    <property type="match status" value="1"/>
</dbReference>
<reference evidence="8 9" key="1">
    <citation type="submission" date="2016-10" db="EMBL/GenBank/DDBJ databases">
        <title>Description of Gloeomargarita lithophora gen. nov., sp. nov., a thylakoid-bearing basal-branching cyanobacterium with intracellular carbonates, and proposal for Gloeomargaritales ord. nov.</title>
        <authorList>
            <person name="Moreira D."/>
            <person name="Tavera R."/>
            <person name="Benzerara K."/>
            <person name="Skouri-Panet F."/>
            <person name="Couradeau E."/>
            <person name="Gerard E."/>
            <person name="Loussert C."/>
            <person name="Novelo E."/>
            <person name="Zivanovic Y."/>
            <person name="Lopez-Garcia P."/>
        </authorList>
    </citation>
    <scope>NUCLEOTIDE SEQUENCE [LARGE SCALE GENOMIC DNA]</scope>
    <source>
        <strain evidence="8 9">D10</strain>
    </source>
</reference>
<accession>A0A1J0ACT4</accession>
<dbReference type="InterPro" id="IPR001555">
    <property type="entry name" value="GART_AS"/>
</dbReference>
<feature type="domain" description="Formyl transferase C-terminal" evidence="7">
    <location>
        <begin position="204"/>
        <end position="317"/>
    </location>
</feature>
<evidence type="ECO:0000313" key="8">
    <source>
        <dbReference type="EMBL" id="APB33748.1"/>
    </source>
</evidence>
<comment type="function">
    <text evidence="5">Attaches a formyl group to the free amino group of methionyl-tRNA(fMet). The formyl group appears to play a dual role in the initiator identity of N-formylmethionyl-tRNA by promoting its recognition by IF2 and preventing the misappropriation of this tRNA by the elongation apparatus.</text>
</comment>
<dbReference type="PANTHER" id="PTHR11138">
    <property type="entry name" value="METHIONYL-TRNA FORMYLTRANSFERASE"/>
    <property type="match status" value="1"/>
</dbReference>
<gene>
    <name evidence="5 8" type="primary">fmt</name>
    <name evidence="8" type="ORF">GlitD10_1427</name>
</gene>
<dbReference type="SUPFAM" id="SSF53328">
    <property type="entry name" value="Formyltransferase"/>
    <property type="match status" value="1"/>
</dbReference>
<keyword evidence="9" id="KW-1185">Reference proteome</keyword>
<evidence type="ECO:0000313" key="9">
    <source>
        <dbReference type="Proteomes" id="UP000180235"/>
    </source>
</evidence>
<dbReference type="InterPro" id="IPR011034">
    <property type="entry name" value="Formyl_transferase-like_C_sf"/>
</dbReference>